<protein>
    <recommendedName>
        <fullName evidence="4">AAA+ ATPase domain-containing protein</fullName>
    </recommendedName>
</protein>
<dbReference type="GO" id="GO:0016887">
    <property type="term" value="F:ATP hydrolysis activity"/>
    <property type="evidence" value="ECO:0007669"/>
    <property type="project" value="InterPro"/>
</dbReference>
<evidence type="ECO:0000313" key="5">
    <source>
        <dbReference type="EMBL" id="CAF1420398.1"/>
    </source>
</evidence>
<dbReference type="Pfam" id="PF00004">
    <property type="entry name" value="AAA"/>
    <property type="match status" value="1"/>
</dbReference>
<dbReference type="Gene3D" id="3.40.50.300">
    <property type="entry name" value="P-loop containing nucleotide triphosphate hydrolases"/>
    <property type="match status" value="1"/>
</dbReference>
<dbReference type="InterPro" id="IPR027417">
    <property type="entry name" value="P-loop_NTPase"/>
</dbReference>
<dbReference type="SMART" id="SM00382">
    <property type="entry name" value="AAA"/>
    <property type="match status" value="1"/>
</dbReference>
<dbReference type="SUPFAM" id="SSF52540">
    <property type="entry name" value="P-loop containing nucleoside triphosphate hydrolases"/>
    <property type="match status" value="1"/>
</dbReference>
<evidence type="ECO:0000256" key="2">
    <source>
        <dbReference type="ARBA" id="ARBA00022840"/>
    </source>
</evidence>
<proteinExistence type="predicted"/>
<dbReference type="Proteomes" id="UP000663860">
    <property type="component" value="Unassembled WGS sequence"/>
</dbReference>
<keyword evidence="3" id="KW-0175">Coiled coil</keyword>
<organism evidence="5 7">
    <name type="scientific">Adineta steineri</name>
    <dbReference type="NCBI Taxonomy" id="433720"/>
    <lineage>
        <taxon>Eukaryota</taxon>
        <taxon>Metazoa</taxon>
        <taxon>Spiralia</taxon>
        <taxon>Gnathifera</taxon>
        <taxon>Rotifera</taxon>
        <taxon>Eurotatoria</taxon>
        <taxon>Bdelloidea</taxon>
        <taxon>Adinetida</taxon>
        <taxon>Adinetidae</taxon>
        <taxon>Adineta</taxon>
    </lineage>
</organism>
<dbReference type="InterPro" id="IPR003593">
    <property type="entry name" value="AAA+_ATPase"/>
</dbReference>
<dbReference type="AlphaFoldDB" id="A0A815M7W0"/>
<dbReference type="PANTHER" id="PTHR23077:SF171">
    <property type="entry name" value="NUCLEAR VALOSIN-CONTAINING PROTEIN-LIKE"/>
    <property type="match status" value="1"/>
</dbReference>
<sequence length="1175" mass="135268">MASNCQSFIDYVSLLKHDNGNVTLDEQKLTSIREKFTGLHNGDNIDDKDFRHGTVRNLMKELRITDDTTSFEYVDLIVQQTNDYGARIEVLAKFRSPVEYPDSAATNGKKNKKKIPTSKPIIESQPDAADDIICIIQKKCQRKEIDDFIRTFLFKQVQPSNQPSTSPVFDGKSHSLPRGTLIDLFIRQQMMDRGMITFIHPQSRFRLVESISLTDEFESWTFDHFHNLLNFWLTIDLTNKKKFPNQWKLDPQAKIKYAIVQRLADDNNDQTSKHLERPSTKSLENFIRDICQIEGNGMSNTWYEVLSKKENINTYAHLTNLNQKEWDRIRSLPMNALKTIKFYIDREKQMVEERKTKKTEDPDQKQEISYSEAELCANLHMIKLFFLRQLEDQDGIETIPRLDAYCVETAFDEMRDEGYKDDGLFDEMKLFFQPLTVTESELIINPTLLTKLREAEKTEKTELERIIDNLNHRSTAIQDLLDRTNAGFVALKKVRDVEFQAESSGNTERTYQKQIEIYLLWKKKNEEWREREASYIKEIEKLENKLKYIEAQMMEKQNQLETIEKNSDTQNTKIDRRLVKPHRGFIMYGPPGTGKSVIMSKLAKKIGIAMLGPPLAAGELERPLVGQSEAVILDLCMRGNRLPHLMCCVSIDEIDSLAPRRDEDSSEGKVAKISVLLSVIEGIKDVPNLMFFSATNRLHMMDEAFLRRMSGKFFVGRPSSDARKQILDDIPNTILTPAIRQKLATATTNFSGAALKALTSAITVHYLAKRRGNADYEIQEDDTLILADRTARQYQLFLGLDTLPRLILQNLNDRRQLSVNADEPAGLHLPKTATFTGKIIISLPDEMVRIEIIKKNQPSVFEATLGKTERSLQQLLERITSYGNDRNVQLLQLIDLNLLSSKGAHDEKKIFETLKERYDECMEYKRSMIVYDLDSLIGVNKSESESSMGISTSSSVVNQSIYVYVTSRFREAKIESSQSVEKLTIERWAIAVTRDPFLLKKFTSDVAFTLTVQQREQEEEEEHRSKTILVCAKCRDNFIETENKMGACTYHDGFVYDNLAPGLDKCTPSRAIQELNKEEAIAFTDQTRKEEMDKKNRRFRYICCSAILQVGGGLHGCKKGRHGLDKSENKSQEILSTKKMIEIWEALCLDNHGYNEQFADLIESRNTQFEAERIN</sequence>
<evidence type="ECO:0000259" key="4">
    <source>
        <dbReference type="SMART" id="SM00382"/>
    </source>
</evidence>
<dbReference type="GO" id="GO:0005524">
    <property type="term" value="F:ATP binding"/>
    <property type="evidence" value="ECO:0007669"/>
    <property type="project" value="UniProtKB-KW"/>
</dbReference>
<evidence type="ECO:0000313" key="6">
    <source>
        <dbReference type="EMBL" id="CAF3991269.1"/>
    </source>
</evidence>
<dbReference type="InterPro" id="IPR050168">
    <property type="entry name" value="AAA_ATPase_domain"/>
</dbReference>
<keyword evidence="1" id="KW-0547">Nucleotide-binding</keyword>
<feature type="coiled-coil region" evidence="3">
    <location>
        <begin position="525"/>
        <end position="573"/>
    </location>
</feature>
<gene>
    <name evidence="5" type="ORF">IZO911_LOCUS40635</name>
    <name evidence="6" type="ORF">KXQ929_LOCUS27920</name>
</gene>
<evidence type="ECO:0000256" key="1">
    <source>
        <dbReference type="ARBA" id="ARBA00022741"/>
    </source>
</evidence>
<feature type="domain" description="AAA+ ATPase" evidence="4">
    <location>
        <begin position="581"/>
        <end position="719"/>
    </location>
</feature>
<dbReference type="InterPro" id="IPR003959">
    <property type="entry name" value="ATPase_AAA_core"/>
</dbReference>
<name>A0A815M7W0_9BILA</name>
<accession>A0A815M7W0</accession>
<reference evidence="5" key="1">
    <citation type="submission" date="2021-02" db="EMBL/GenBank/DDBJ databases">
        <authorList>
            <person name="Nowell W R."/>
        </authorList>
    </citation>
    <scope>NUCLEOTIDE SEQUENCE</scope>
</reference>
<evidence type="ECO:0000313" key="7">
    <source>
        <dbReference type="Proteomes" id="UP000663860"/>
    </source>
</evidence>
<dbReference type="EMBL" id="CAJNOE010001406">
    <property type="protein sequence ID" value="CAF1420398.1"/>
    <property type="molecule type" value="Genomic_DNA"/>
</dbReference>
<dbReference type="Proteomes" id="UP000663868">
    <property type="component" value="Unassembled WGS sequence"/>
</dbReference>
<keyword evidence="2" id="KW-0067">ATP-binding</keyword>
<dbReference type="PANTHER" id="PTHR23077">
    <property type="entry name" value="AAA-FAMILY ATPASE"/>
    <property type="match status" value="1"/>
</dbReference>
<comment type="caution">
    <text evidence="5">The sequence shown here is derived from an EMBL/GenBank/DDBJ whole genome shotgun (WGS) entry which is preliminary data.</text>
</comment>
<evidence type="ECO:0000256" key="3">
    <source>
        <dbReference type="SAM" id="Coils"/>
    </source>
</evidence>
<dbReference type="EMBL" id="CAJOBB010002697">
    <property type="protein sequence ID" value="CAF3991269.1"/>
    <property type="molecule type" value="Genomic_DNA"/>
</dbReference>